<dbReference type="OrthoDB" id="10604666at2759"/>
<name>A2G902_TRIV3</name>
<evidence type="ECO:0000256" key="1">
    <source>
        <dbReference type="SAM" id="Phobius"/>
    </source>
</evidence>
<feature type="transmembrane region" description="Helical" evidence="1">
    <location>
        <begin position="158"/>
        <end position="182"/>
    </location>
</feature>
<evidence type="ECO:0000313" key="2">
    <source>
        <dbReference type="EMBL" id="EAX86363.1"/>
    </source>
</evidence>
<keyword evidence="1" id="KW-1133">Transmembrane helix</keyword>
<feature type="transmembrane region" description="Helical" evidence="1">
    <location>
        <begin position="130"/>
        <end position="151"/>
    </location>
</feature>
<sequence length="277" mass="31315">MELKEKFLIFSIALFIASLLCCNLSRFFRPGPLMICAQSFASGSLISLAFLTYLADAINIYNSNLDYLKYPEHLYIALGVFVLFTLMEHIPGSQSRLSMQDSMNSEGSTRDFSHFLVHHFSTVPSKSHFIISYLFLIANAILMGLALLCSVCCDKKNIYAVFIAYSIAKMVESFTLGLLLQSSQSKLLIFWVLTTIYSIATPITYISFNYPEQKNIGKRAQGILTSISMGFFLYLGILLWRATFLLPFDWRKYELFIVCASFAVAIIIQAVSVIDYN</sequence>
<dbReference type="KEGG" id="tva:4744010"/>
<dbReference type="PANTHER" id="PTHR11040:SF44">
    <property type="entry name" value="PROTEIN ZNTC-RELATED"/>
    <property type="match status" value="1"/>
</dbReference>
<reference evidence="2" key="2">
    <citation type="journal article" date="2007" name="Science">
        <title>Draft genome sequence of the sexually transmitted pathogen Trichomonas vaginalis.</title>
        <authorList>
            <person name="Carlton J.M."/>
            <person name="Hirt R.P."/>
            <person name="Silva J.C."/>
            <person name="Delcher A.L."/>
            <person name="Schatz M."/>
            <person name="Zhao Q."/>
            <person name="Wortman J.R."/>
            <person name="Bidwell S.L."/>
            <person name="Alsmark U.C.M."/>
            <person name="Besteiro S."/>
            <person name="Sicheritz-Ponten T."/>
            <person name="Noel C.J."/>
            <person name="Dacks J.B."/>
            <person name="Foster P.G."/>
            <person name="Simillion C."/>
            <person name="Van de Peer Y."/>
            <person name="Miranda-Saavedra D."/>
            <person name="Barton G.J."/>
            <person name="Westrop G.D."/>
            <person name="Mueller S."/>
            <person name="Dessi D."/>
            <person name="Fiori P.L."/>
            <person name="Ren Q."/>
            <person name="Paulsen I."/>
            <person name="Zhang H."/>
            <person name="Bastida-Corcuera F.D."/>
            <person name="Simoes-Barbosa A."/>
            <person name="Brown M.T."/>
            <person name="Hayes R.D."/>
            <person name="Mukherjee M."/>
            <person name="Okumura C.Y."/>
            <person name="Schneider R."/>
            <person name="Smith A.J."/>
            <person name="Vanacova S."/>
            <person name="Villalvazo M."/>
            <person name="Haas B.J."/>
            <person name="Pertea M."/>
            <person name="Feldblyum T.V."/>
            <person name="Utterback T.R."/>
            <person name="Shu C.L."/>
            <person name="Osoegawa K."/>
            <person name="de Jong P.J."/>
            <person name="Hrdy I."/>
            <person name="Horvathova L."/>
            <person name="Zubacova Z."/>
            <person name="Dolezal P."/>
            <person name="Malik S.B."/>
            <person name="Logsdon J.M. Jr."/>
            <person name="Henze K."/>
            <person name="Gupta A."/>
            <person name="Wang C.C."/>
            <person name="Dunne R.L."/>
            <person name="Upcroft J.A."/>
            <person name="Upcroft P."/>
            <person name="White O."/>
            <person name="Salzberg S.L."/>
            <person name="Tang P."/>
            <person name="Chiu C.-H."/>
            <person name="Lee Y.-S."/>
            <person name="Embley T.M."/>
            <person name="Coombs G.H."/>
            <person name="Mottram J.C."/>
            <person name="Tachezy J."/>
            <person name="Fraser-Liggett C.M."/>
            <person name="Johnson P.J."/>
        </authorList>
    </citation>
    <scope>NUCLEOTIDE SEQUENCE [LARGE SCALE GENOMIC DNA]</scope>
    <source>
        <strain evidence="2">G3</strain>
    </source>
</reference>
<accession>A2G902</accession>
<dbReference type="VEuPathDB" id="TrichDB:TVAGG3_0102390"/>
<gene>
    <name evidence="2" type="ORF">TVAG_297700</name>
</gene>
<proteinExistence type="predicted"/>
<feature type="transmembrane region" description="Helical" evidence="1">
    <location>
        <begin position="40"/>
        <end position="61"/>
    </location>
</feature>
<feature type="transmembrane region" description="Helical" evidence="1">
    <location>
        <begin position="7"/>
        <end position="28"/>
    </location>
</feature>
<dbReference type="InParanoid" id="A2G902"/>
<feature type="transmembrane region" description="Helical" evidence="1">
    <location>
        <begin position="188"/>
        <end position="210"/>
    </location>
</feature>
<evidence type="ECO:0000313" key="3">
    <source>
        <dbReference type="Proteomes" id="UP000001542"/>
    </source>
</evidence>
<keyword evidence="1" id="KW-0472">Membrane</keyword>
<keyword evidence="1" id="KW-0812">Transmembrane</keyword>
<feature type="transmembrane region" description="Helical" evidence="1">
    <location>
        <begin position="255"/>
        <end position="274"/>
    </location>
</feature>
<dbReference type="PANTHER" id="PTHR11040">
    <property type="entry name" value="ZINC/IRON TRANSPORTER"/>
    <property type="match status" value="1"/>
</dbReference>
<feature type="transmembrane region" description="Helical" evidence="1">
    <location>
        <begin position="222"/>
        <end position="243"/>
    </location>
</feature>
<dbReference type="Proteomes" id="UP000001542">
    <property type="component" value="Unassembled WGS sequence"/>
</dbReference>
<keyword evidence="3" id="KW-1185">Reference proteome</keyword>
<dbReference type="VEuPathDB" id="TrichDB:TVAG_297700"/>
<feature type="transmembrane region" description="Helical" evidence="1">
    <location>
        <begin position="73"/>
        <end position="90"/>
    </location>
</feature>
<dbReference type="AlphaFoldDB" id="A2G902"/>
<organism evidence="2 3">
    <name type="scientific">Trichomonas vaginalis (strain ATCC PRA-98 / G3)</name>
    <dbReference type="NCBI Taxonomy" id="412133"/>
    <lineage>
        <taxon>Eukaryota</taxon>
        <taxon>Metamonada</taxon>
        <taxon>Parabasalia</taxon>
        <taxon>Trichomonadida</taxon>
        <taxon>Trichomonadidae</taxon>
        <taxon>Trichomonas</taxon>
    </lineage>
</organism>
<dbReference type="EMBL" id="DS114669">
    <property type="protein sequence ID" value="EAX86363.1"/>
    <property type="molecule type" value="Genomic_DNA"/>
</dbReference>
<protein>
    <submittedName>
        <fullName evidence="2">Uncharacterized protein</fullName>
    </submittedName>
</protein>
<reference evidence="2" key="1">
    <citation type="submission" date="2006-10" db="EMBL/GenBank/DDBJ databases">
        <authorList>
            <person name="Amadeo P."/>
            <person name="Zhao Q."/>
            <person name="Wortman J."/>
            <person name="Fraser-Liggett C."/>
            <person name="Carlton J."/>
        </authorList>
    </citation>
    <scope>NUCLEOTIDE SEQUENCE</scope>
    <source>
        <strain evidence="2">G3</strain>
    </source>
</reference>
<dbReference type="RefSeq" id="XP_001299293.1">
    <property type="nucleotide sequence ID" value="XM_001299292.1"/>
</dbReference>